<feature type="compositionally biased region" description="Polar residues" evidence="1">
    <location>
        <begin position="1136"/>
        <end position="1145"/>
    </location>
</feature>
<evidence type="ECO:0000256" key="1">
    <source>
        <dbReference type="SAM" id="MobiDB-lite"/>
    </source>
</evidence>
<accession>A0ABT0TLY8</accession>
<dbReference type="NCBIfam" id="TIGR04189">
    <property type="entry name" value="surface_SprA"/>
    <property type="match status" value="1"/>
</dbReference>
<feature type="region of interest" description="Disordered" evidence="1">
    <location>
        <begin position="1125"/>
        <end position="1145"/>
    </location>
</feature>
<keyword evidence="4" id="KW-1185">Reference proteome</keyword>
<feature type="domain" description="Gliding motility protein SprA N-terminal" evidence="2">
    <location>
        <begin position="1101"/>
        <end position="1616"/>
    </location>
</feature>
<evidence type="ECO:0000313" key="3">
    <source>
        <dbReference type="EMBL" id="MCL9808109.1"/>
    </source>
</evidence>
<dbReference type="Pfam" id="PF14349">
    <property type="entry name" value="SprA_N"/>
    <property type="match status" value="2"/>
</dbReference>
<protein>
    <submittedName>
        <fullName evidence="3">Cell surface protein SprA</fullName>
    </submittedName>
</protein>
<dbReference type="Proteomes" id="UP001317191">
    <property type="component" value="Unassembled WGS sequence"/>
</dbReference>
<evidence type="ECO:0000313" key="4">
    <source>
        <dbReference type="Proteomes" id="UP001317191"/>
    </source>
</evidence>
<evidence type="ECO:0000259" key="2">
    <source>
        <dbReference type="Pfam" id="PF14349"/>
    </source>
</evidence>
<organism evidence="3 4">
    <name type="scientific">Flavobacterium luminosum</name>
    <dbReference type="NCBI Taxonomy" id="2949086"/>
    <lineage>
        <taxon>Bacteria</taxon>
        <taxon>Pseudomonadati</taxon>
        <taxon>Bacteroidota</taxon>
        <taxon>Flavobacteriia</taxon>
        <taxon>Flavobacteriales</taxon>
        <taxon>Flavobacteriaceae</taxon>
        <taxon>Flavobacterium</taxon>
    </lineage>
</organism>
<sequence>MLFGFVSVSSFAQEERDTVKGYNKGILELPNPNSVVEAYIYDPLTDRYIYSKTFEGYNIDYPIVLTPEEYRKLIQKEAIRDYFKKKSDAVSGKKEGSKDAKKDLLPRYYVNSSFFESVFGGNTIDVKPTGTVEIDLGMRYSKQDNPSFSPRNRSSFTFDFDQRISLSLMGQVGTKLKVNANYDTESTFAFQNLIKLEYTPTEDDILRKIEVGNVSMPLNSTLIRGAQSLFGVKTQLQFGKTTVTGVFSEQKSQTRSVTSQGGGLLQEFDLFGLDYDADRHFFLSQYFRNKYDKALANYPIIDSRVQITRMEVWVTNRQNRVTANRDGNNLRNIVALQDLGEAQLTGLADSEVVSTTPLPGFFNQPPDSPTANNNNGFDPQKIGSADSNLTSAIRDVSTAGLGFKNLASDPIEGVDYSKLENARKLTPNEYTFHPQLGYISLNQRLTNDEVLAVAYQYTIGGEVYQVGEFGTDGVDATQVDTNNIPSSQALILKMLKGNLTNVNKPVWNLMMKNIYQIPGAYQLDQNDFKLNILYTDPSPVNYISSVSGYSFPSNPTIDNEVEKTPLLRVFNMDRLNPTNDPQTRGDGFFDFIPGLTVDPQNARIIFTTVEPFGKLLFDKLKDTNTIQDYNDETTYNPNQKKYVFRNLYKKTQALALQDSDKNKFQLKGRFKSSTGQGISLGATNVPRGSVVVTAGGRVLQEGIDYSVNYQSGRVEILDPALQASGVPINVSVENNAVFGQQTRRFVGVNVEHKFSDKFQLGGTILNMSERPFTQKTNYGQESVNNTIFGLNTTFSTEVPFFTRLVNKLPNIDTDVPSNLSFRGEVAFLKPGTPKADRFQGESTVYVDDFEGSQSTIDMKAPLAWTLSSVPDEFQDKASGDVLGYGYKRAKFSWYTIDPIFYTVQRPAGLSDNDISRYDTRRIYSRELYPQTDIAAGQTTVITTLDLTYYPKERGPYNYNPSSVNNLLSNPQENFGGIMRPITSTNFEQANVEYIQFWVQDPYYETGSAASPTNTGKVSIHLGEISEDVLKDNKKVYENGLPIPGSNQAVYETDWGKVPASQSLIYAFDTDPGNRKQQDVGLNGLNDAEEAAKHPNFASDPDPSQDNYEYFLSASGSITDRYKRYNGNEGNSPVEVTDTNRGSVTTPDVEDINRDNTMNTIEAYYKFDVDIKPNMKVGDLYVTDVREGVETMANGNTVPTRWIQFKIPIDENGPKYGEISDLRSIRFMRMLMHGFNDKITLRFGSLDLVRGEFRKYLSSLQPNVDGNNDDDPTGFDVQGVNIEENTNRRPVRYVTPPGVEREQLNNNNTIINQNEQSLSLRVYDKDNAQSGTKGLEGGDSRATFKNVNVDMRQYKKLKMFLHAEALPSDVTNSNSDVLSSLRQKKMYGFLRFGNDFTNNFYQVEIPLKITEFGQGEVTGTSQPISDPSLIWPEENQIDLQLSLLSKIKSESLKADPSNPNFDENGIYYIEVDGLRIGIKGNPNIGFVRTMMLGVKNANNNPNDYIRGEVWFNELRLADMNSEGGMAAIASLDTNLADFMTLSATGRMNTIGFGGIEQSPNERSREDAKIYDIVTNVNLGKLLPKKWGINLPMNYAVGEQIITPEYDPLYQDLKLKDVLNATTSAQEKEAIKKRAEDFTKRQSISFIGVRKERGPDQKQHFYDPENLTLSYSFSQMEHRDFEIEGLLDQQVRTSADYNYSFKPKPVEPFKNTKFMKKSSYWKLLSDFNFNYLPTNVNFSSSILRQFNKQEFRDVDNVQGIGLQPLFKRNFLFNYNYGFNFNLTKSLRLNYTATTGNIVRNYLDEMNQQDPEFTIWDDYWNIGMPNQHNQQLTVNYELPVAKIPFLAFVKSDYTYTGDYSWNRASFQAQDFNGYNLGNTIQNANSHKLNTSFTMSTFYKYIGLVKSSERVKKPKTAATPVVPPKPGEKIVAKPKEKEVKPNIWLDGLIGVVTSVKNVQINYTETNGTMLPGYLPSIGFLGSSRPSLGFVFGMQDDVRFEAAKRGWLTNYPEFNQNFTQINNKQITATANMELFPDLKIDLSADRTMAENFSEQFDAVGGVYNSRSPYSFGNFSISTNMIRTAFSQSDENYSEAFEQFRNNRLKVAERLATQHYGSNSFNRYGDAAYPIPTDTNDPNYAFYLANQGYPVGFGKNNQAVLLPAFMAAYTGGNASGVSLDAFRNIPIPNWTLRYTGFMRYKFFKDKFKRFSIQHGYKAAYTLNSFRSNFEYDKDPGGQQNDTWNFFNKTIIANVNLTEQFSPLIRLDFEMKNSVKILAEMKKDRTLSLSFDNNLLTEMRGFEYIFGFGYRIKDVKIKSSLADNPTGVVKSDINLRADFSYRNNKTIVRNIDYNNNQLGGGQNLISAKLTGDYNFNKNLTTSFYFDYSFSKAVISTAFPLTNVRSGFTLRYNFGN</sequence>
<comment type="caution">
    <text evidence="3">The sequence shown here is derived from an EMBL/GenBank/DDBJ whole genome shotgun (WGS) entry which is preliminary data.</text>
</comment>
<reference evidence="3 4" key="1">
    <citation type="submission" date="2022-05" db="EMBL/GenBank/DDBJ databases">
        <title>Flavobacterium sp., isolated from activated sludge.</title>
        <authorList>
            <person name="Ran Q."/>
        </authorList>
    </citation>
    <scope>NUCLEOTIDE SEQUENCE [LARGE SCALE GENOMIC DNA]</scope>
    <source>
        <strain evidence="3 4">HXWNR70</strain>
    </source>
</reference>
<gene>
    <name evidence="3" type="primary">sprA</name>
    <name evidence="3" type="ORF">NAT50_01925</name>
</gene>
<name>A0ABT0TLY8_9FLAO</name>
<dbReference type="EMBL" id="JAMLJM010000001">
    <property type="protein sequence ID" value="MCL9808109.1"/>
    <property type="molecule type" value="Genomic_DNA"/>
</dbReference>
<proteinExistence type="predicted"/>
<dbReference type="InterPro" id="IPR025684">
    <property type="entry name" value="SprA_N_dom"/>
</dbReference>
<dbReference type="InterPro" id="IPR026377">
    <property type="entry name" value="Cell_surface_SprA"/>
</dbReference>
<feature type="domain" description="Gliding motility protein SprA N-terminal" evidence="2">
    <location>
        <begin position="34"/>
        <end position="438"/>
    </location>
</feature>